<proteinExistence type="predicted"/>
<dbReference type="RefSeq" id="WP_130021312.1">
    <property type="nucleotide sequence ID" value="NZ_SEWF01000016.1"/>
</dbReference>
<keyword evidence="4" id="KW-1185">Reference proteome</keyword>
<comment type="caution">
    <text evidence="3">The sequence shown here is derived from an EMBL/GenBank/DDBJ whole genome shotgun (WGS) entry which is preliminary data.</text>
</comment>
<protein>
    <submittedName>
        <fullName evidence="3">DinB family protein</fullName>
    </submittedName>
</protein>
<dbReference type="Pfam" id="PF12867">
    <property type="entry name" value="DinB_2"/>
    <property type="match status" value="1"/>
</dbReference>
<gene>
    <name evidence="3" type="ORF">EWM59_12480</name>
</gene>
<evidence type="ECO:0000313" key="4">
    <source>
        <dbReference type="Proteomes" id="UP000293162"/>
    </source>
</evidence>
<dbReference type="EMBL" id="SEWF01000016">
    <property type="protein sequence ID" value="RYU95263.1"/>
    <property type="molecule type" value="Genomic_DNA"/>
</dbReference>
<dbReference type="Gene3D" id="1.20.120.450">
    <property type="entry name" value="dinb family like domain"/>
    <property type="match status" value="1"/>
</dbReference>
<organism evidence="3 4">
    <name type="scientific">Emticicia agri</name>
    <dbReference type="NCBI Taxonomy" id="2492393"/>
    <lineage>
        <taxon>Bacteria</taxon>
        <taxon>Pseudomonadati</taxon>
        <taxon>Bacteroidota</taxon>
        <taxon>Cytophagia</taxon>
        <taxon>Cytophagales</taxon>
        <taxon>Leadbetterellaceae</taxon>
        <taxon>Emticicia</taxon>
    </lineage>
</organism>
<keyword evidence="1" id="KW-0732">Signal</keyword>
<dbReference type="AlphaFoldDB" id="A0A4Q5M0D9"/>
<feature type="signal peptide" evidence="1">
    <location>
        <begin position="1"/>
        <end position="18"/>
    </location>
</feature>
<sequence>MNKVLSILFFLLYTTSYAQTTRLWTEQDRKYLLDNLERTKTEIIAETKNLTLAQWAFKETPDKWSIGQVLEHLGLYERIFEQEADIMLSSKPEPELNATAKPDSVYLSWMGDPNPHKAERNAEPLGLMKGEDNLKFFLFGRENIIQFVKGTTYDLKAHYTFRWGDEKRRSIHALMVVHFGHTDRHLRQIQKIKNNPGFPK</sequence>
<accession>A0A4Q5M0D9</accession>
<dbReference type="SUPFAM" id="SSF109854">
    <property type="entry name" value="DinB/YfiT-like putative metalloenzymes"/>
    <property type="match status" value="1"/>
</dbReference>
<evidence type="ECO:0000256" key="1">
    <source>
        <dbReference type="SAM" id="SignalP"/>
    </source>
</evidence>
<dbReference type="InterPro" id="IPR034660">
    <property type="entry name" value="DinB/YfiT-like"/>
</dbReference>
<evidence type="ECO:0000313" key="3">
    <source>
        <dbReference type="EMBL" id="RYU95263.1"/>
    </source>
</evidence>
<dbReference type="OrthoDB" id="9807923at2"/>
<name>A0A4Q5M0D9_9BACT</name>
<dbReference type="Proteomes" id="UP000293162">
    <property type="component" value="Unassembled WGS sequence"/>
</dbReference>
<reference evidence="3 4" key="1">
    <citation type="submission" date="2019-02" db="EMBL/GenBank/DDBJ databases">
        <title>Bacterial novel species Emticicia sp. 17J42-9 isolated from soil.</title>
        <authorList>
            <person name="Jung H.-Y."/>
        </authorList>
    </citation>
    <scope>NUCLEOTIDE SEQUENCE [LARGE SCALE GENOMIC DNA]</scope>
    <source>
        <strain evidence="3 4">17J42-9</strain>
    </source>
</reference>
<evidence type="ECO:0000259" key="2">
    <source>
        <dbReference type="Pfam" id="PF12867"/>
    </source>
</evidence>
<dbReference type="InterPro" id="IPR024775">
    <property type="entry name" value="DinB-like"/>
</dbReference>
<feature type="domain" description="DinB-like" evidence="2">
    <location>
        <begin position="36"/>
        <end position="189"/>
    </location>
</feature>
<feature type="chain" id="PRO_5020545396" evidence="1">
    <location>
        <begin position="19"/>
        <end position="200"/>
    </location>
</feature>